<evidence type="ECO:0000313" key="2">
    <source>
        <dbReference type="Proteomes" id="UP001186944"/>
    </source>
</evidence>
<keyword evidence="2" id="KW-1185">Reference proteome</keyword>
<dbReference type="Proteomes" id="UP001186944">
    <property type="component" value="Unassembled WGS sequence"/>
</dbReference>
<dbReference type="EMBL" id="VSWD01000005">
    <property type="protein sequence ID" value="KAK3103679.1"/>
    <property type="molecule type" value="Genomic_DNA"/>
</dbReference>
<dbReference type="Gene3D" id="3.40.50.1110">
    <property type="entry name" value="SGNH hydrolase"/>
    <property type="match status" value="1"/>
</dbReference>
<dbReference type="PANTHER" id="PTHR34605">
    <property type="entry name" value="PHAGE_INTEGRASE DOMAIN-CONTAINING PROTEIN"/>
    <property type="match status" value="1"/>
</dbReference>
<dbReference type="InterPro" id="IPR036514">
    <property type="entry name" value="SGNH_hydro_sf"/>
</dbReference>
<accession>A0AA89C784</accession>
<protein>
    <recommendedName>
        <fullName evidence="3">SGNH hydrolase-type esterase domain-containing protein</fullName>
    </recommendedName>
</protein>
<proteinExistence type="predicted"/>
<dbReference type="PANTHER" id="PTHR34605:SF3">
    <property type="entry name" value="P CELL-TYPE AGGLUTINATION PROTEIN MAP4-LIKE-RELATED"/>
    <property type="match status" value="1"/>
</dbReference>
<reference evidence="1" key="1">
    <citation type="submission" date="2019-08" db="EMBL/GenBank/DDBJ databases">
        <title>The improved chromosome-level genome for the pearl oyster Pinctada fucata martensii using PacBio sequencing and Hi-C.</title>
        <authorList>
            <person name="Zheng Z."/>
        </authorList>
    </citation>
    <scope>NUCLEOTIDE SEQUENCE</scope>
    <source>
        <strain evidence="1">ZZ-2019</strain>
        <tissue evidence="1">Adductor muscle</tissue>
    </source>
</reference>
<dbReference type="SUPFAM" id="SSF52266">
    <property type="entry name" value="SGNH hydrolase"/>
    <property type="match status" value="1"/>
</dbReference>
<evidence type="ECO:0008006" key="3">
    <source>
        <dbReference type="Google" id="ProtNLM"/>
    </source>
</evidence>
<dbReference type="AlphaFoldDB" id="A0AA89C784"/>
<dbReference type="InterPro" id="IPR052925">
    <property type="entry name" value="Phage_Integrase-like_Recomb"/>
</dbReference>
<gene>
    <name evidence="1" type="ORF">FSP39_020975</name>
</gene>
<comment type="caution">
    <text evidence="1">The sequence shown here is derived from an EMBL/GenBank/DDBJ whole genome shotgun (WGS) entry which is preliminary data.</text>
</comment>
<evidence type="ECO:0000313" key="1">
    <source>
        <dbReference type="EMBL" id="KAK3103679.1"/>
    </source>
</evidence>
<name>A0AA89C784_PINIB</name>
<sequence length="333" mass="37202">MASKGLSYSTVKCYLAGISFNLKLNNFTDPCQFFIVQKMLLGLKRTKNVKDVRSPITLPLLNQLLNALPHVCHNYYEYILFAVAYCLAFFALLRVGEITLTNAQTSYDPLRLENIVLEPSHLIINIIRSKTDQAGKGKDSIWIVGSSIVARAKSYCQMNSPGLNLSLECKGVTVIWRGVGGMKLANFEDNIRKLLAEFDPPKIIVIHCGGNSIGELPLKQLQISMKFVLGRLHRQLNGTLLVWSYILPRFYWRSMLSSSAADVARNRVNSSISAFVRNQLDGAVIRYPDIKTSQGKLFCDSVHLSNLGNSIFVASLQAALNKFLSSSERVYPF</sequence>
<organism evidence="1 2">
    <name type="scientific">Pinctada imbricata</name>
    <name type="common">Atlantic pearl-oyster</name>
    <name type="synonym">Pinctada martensii</name>
    <dbReference type="NCBI Taxonomy" id="66713"/>
    <lineage>
        <taxon>Eukaryota</taxon>
        <taxon>Metazoa</taxon>
        <taxon>Spiralia</taxon>
        <taxon>Lophotrochozoa</taxon>
        <taxon>Mollusca</taxon>
        <taxon>Bivalvia</taxon>
        <taxon>Autobranchia</taxon>
        <taxon>Pteriomorphia</taxon>
        <taxon>Pterioida</taxon>
        <taxon>Pterioidea</taxon>
        <taxon>Pteriidae</taxon>
        <taxon>Pinctada</taxon>
    </lineage>
</organism>
<dbReference type="CDD" id="cd00229">
    <property type="entry name" value="SGNH_hydrolase"/>
    <property type="match status" value="1"/>
</dbReference>